<dbReference type="RefSeq" id="WP_162660354.1">
    <property type="nucleotide sequence ID" value="NZ_LR593887.1"/>
</dbReference>
<evidence type="ECO:0008006" key="3">
    <source>
        <dbReference type="Google" id="ProtNLM"/>
    </source>
</evidence>
<dbReference type="PANTHER" id="PTHR17985:SF8">
    <property type="entry name" value="TRANSPORT AND GOLGI ORGANIZATION PROTEIN 2 HOMOLOG"/>
    <property type="match status" value="1"/>
</dbReference>
<dbReference type="Proteomes" id="UP000464378">
    <property type="component" value="Chromosome"/>
</dbReference>
<gene>
    <name evidence="1" type="ORF">GMBLW1_39300</name>
</gene>
<name>A0A6C2YVR6_9BACT</name>
<protein>
    <recommendedName>
        <fullName evidence="3">NRDE family protein</fullName>
    </recommendedName>
</protein>
<dbReference type="Pfam" id="PF05742">
    <property type="entry name" value="TANGO2"/>
    <property type="match status" value="1"/>
</dbReference>
<accession>A0A6C2YVR6</accession>
<keyword evidence="2" id="KW-1185">Reference proteome</keyword>
<evidence type="ECO:0000313" key="2">
    <source>
        <dbReference type="Proteomes" id="UP000464378"/>
    </source>
</evidence>
<dbReference type="EMBL" id="LR586016">
    <property type="protein sequence ID" value="VIP05263.1"/>
    <property type="molecule type" value="Genomic_DNA"/>
</dbReference>
<dbReference type="EMBL" id="LR593887">
    <property type="protein sequence ID" value="VTS07882.1"/>
    <property type="molecule type" value="Genomic_DNA"/>
</dbReference>
<dbReference type="Gene3D" id="3.60.60.10">
    <property type="entry name" value="Penicillin V Acylase, Chain A"/>
    <property type="match status" value="1"/>
</dbReference>
<dbReference type="PANTHER" id="PTHR17985">
    <property type="entry name" value="SER/THR-RICH PROTEIN T10 IN DGCR REGION"/>
    <property type="match status" value="1"/>
</dbReference>
<organism evidence="1">
    <name type="scientific">Tuwongella immobilis</name>
    <dbReference type="NCBI Taxonomy" id="692036"/>
    <lineage>
        <taxon>Bacteria</taxon>
        <taxon>Pseudomonadati</taxon>
        <taxon>Planctomycetota</taxon>
        <taxon>Planctomycetia</taxon>
        <taxon>Gemmatales</taxon>
        <taxon>Gemmataceae</taxon>
        <taxon>Tuwongella</taxon>
    </lineage>
</organism>
<sequence>MCLIALLHHVVDDWPVIVAANREEAYARGGTPPQIWTGQMPFLAGRDPKGGGTWLGINRAGLVVAVTNRRRSHPDSPMRSRGLLVTDLLAHETAADAEKQAIAELSRTPYDGCNLLLVDSQRATVIHHGDWLRVRPLPPGLHVLANRDVNDETDARCRFVFDTMISHRYPSVDAAFSVMESICRHHEPPTPICLRGPERGTVSSTILGISTDIRNSRLLHAQGPPDRTIYFDQSDWISQLLQEPN</sequence>
<proteinExistence type="predicted"/>
<dbReference type="InterPro" id="IPR008551">
    <property type="entry name" value="TANGO2"/>
</dbReference>
<dbReference type="KEGG" id="tim:GMBLW1_39300"/>
<dbReference type="InParanoid" id="A0A6C2YVR6"/>
<evidence type="ECO:0000313" key="1">
    <source>
        <dbReference type="EMBL" id="VIP05263.1"/>
    </source>
</evidence>
<reference evidence="1" key="1">
    <citation type="submission" date="2019-04" db="EMBL/GenBank/DDBJ databases">
        <authorList>
            <consortium name="Science for Life Laboratories"/>
        </authorList>
    </citation>
    <scope>NUCLEOTIDE SEQUENCE</scope>
    <source>
        <strain evidence="1">MBLW1</strain>
    </source>
</reference>
<dbReference type="AlphaFoldDB" id="A0A6C2YVR6"/>